<evidence type="ECO:0000259" key="5">
    <source>
        <dbReference type="Pfam" id="PF01728"/>
    </source>
</evidence>
<gene>
    <name evidence="6" type="ORF">MNBD_GAMMA23-1235</name>
</gene>
<dbReference type="PANTHER" id="PTHR10920">
    <property type="entry name" value="RIBOSOMAL RNA METHYLTRANSFERASE"/>
    <property type="match status" value="1"/>
</dbReference>
<dbReference type="InterPro" id="IPR029063">
    <property type="entry name" value="SAM-dependent_MTases_sf"/>
</dbReference>
<feature type="domain" description="Ribosomal RNA methyltransferase FtsJ" evidence="5">
    <location>
        <begin position="28"/>
        <end position="204"/>
    </location>
</feature>
<dbReference type="Gene3D" id="3.40.50.150">
    <property type="entry name" value="Vaccinia Virus protein VP39"/>
    <property type="match status" value="1"/>
</dbReference>
<keyword evidence="3 6" id="KW-0808">Transferase</keyword>
<accession>A0A3B0ZR50</accession>
<dbReference type="Pfam" id="PF01728">
    <property type="entry name" value="FtsJ"/>
    <property type="match status" value="1"/>
</dbReference>
<dbReference type="FunFam" id="3.40.50.150:FF:000005">
    <property type="entry name" value="Ribosomal RNA large subunit methyltransferase E"/>
    <property type="match status" value="1"/>
</dbReference>
<proteinExistence type="inferred from homology"/>
<keyword evidence="2 6" id="KW-0489">Methyltransferase</keyword>
<evidence type="ECO:0000256" key="2">
    <source>
        <dbReference type="ARBA" id="ARBA00022603"/>
    </source>
</evidence>
<evidence type="ECO:0000256" key="4">
    <source>
        <dbReference type="ARBA" id="ARBA00022691"/>
    </source>
</evidence>
<dbReference type="PIRSF" id="PIRSF005461">
    <property type="entry name" value="23S_rRNA_mtase"/>
    <property type="match status" value="1"/>
</dbReference>
<dbReference type="InterPro" id="IPR015507">
    <property type="entry name" value="rRNA-MeTfrase_E"/>
</dbReference>
<dbReference type="InterPro" id="IPR050082">
    <property type="entry name" value="RNA_methyltr_RlmE"/>
</dbReference>
<evidence type="ECO:0000256" key="3">
    <source>
        <dbReference type="ARBA" id="ARBA00022679"/>
    </source>
</evidence>
<dbReference type="EMBL" id="UOFT01000050">
    <property type="protein sequence ID" value="VAW95958.1"/>
    <property type="molecule type" value="Genomic_DNA"/>
</dbReference>
<dbReference type="NCBIfam" id="NF008390">
    <property type="entry name" value="PRK11188.1"/>
    <property type="match status" value="1"/>
</dbReference>
<protein>
    <submittedName>
        <fullName evidence="6">23S rRNA (Uridine(2552)-2'-O)-methyltransferase</fullName>
        <ecNumber evidence="6">2.1.1.166</ecNumber>
    </submittedName>
</protein>
<dbReference type="SUPFAM" id="SSF53335">
    <property type="entry name" value="S-adenosyl-L-methionine-dependent methyltransferases"/>
    <property type="match status" value="1"/>
</dbReference>
<keyword evidence="1" id="KW-0698">rRNA processing</keyword>
<keyword evidence="4" id="KW-0949">S-adenosyl-L-methionine</keyword>
<name>A0A3B0ZR50_9ZZZZ</name>
<dbReference type="EC" id="2.1.1.166" evidence="6"/>
<evidence type="ECO:0000256" key="1">
    <source>
        <dbReference type="ARBA" id="ARBA00022552"/>
    </source>
</evidence>
<reference evidence="6" key="1">
    <citation type="submission" date="2018-06" db="EMBL/GenBank/DDBJ databases">
        <authorList>
            <person name="Zhirakovskaya E."/>
        </authorList>
    </citation>
    <scope>NUCLEOTIDE SEQUENCE</scope>
</reference>
<dbReference type="GO" id="GO:0008650">
    <property type="term" value="F:rRNA (uridine-2'-O-)-methyltransferase activity"/>
    <property type="evidence" value="ECO:0007669"/>
    <property type="project" value="TreeGrafter"/>
</dbReference>
<dbReference type="HAMAP" id="MF_01547">
    <property type="entry name" value="RNA_methyltr_E"/>
    <property type="match status" value="1"/>
</dbReference>
<organism evidence="6">
    <name type="scientific">hydrothermal vent metagenome</name>
    <dbReference type="NCBI Taxonomy" id="652676"/>
    <lineage>
        <taxon>unclassified sequences</taxon>
        <taxon>metagenomes</taxon>
        <taxon>ecological metagenomes</taxon>
    </lineage>
</organism>
<dbReference type="AlphaFoldDB" id="A0A3B0ZR50"/>
<dbReference type="InterPro" id="IPR002877">
    <property type="entry name" value="RNA_MeTrfase_FtsJ_dom"/>
</dbReference>
<evidence type="ECO:0000313" key="6">
    <source>
        <dbReference type="EMBL" id="VAW95958.1"/>
    </source>
</evidence>
<dbReference type="PANTHER" id="PTHR10920:SF18">
    <property type="entry name" value="RRNA METHYLTRANSFERASE 2, MITOCHONDRIAL"/>
    <property type="match status" value="1"/>
</dbReference>
<sequence length="206" mass="23528">MARSKSSRDWMQEHLNDEYVIRAQKEGYRARAIYKLMELDERDRLIKPGHFVVDLGAAPGSWSEYAITKVGKKGKVFALDLLEIEPIPRVEFIQGDFREDTVLDQLMKSLENHPVDLVMSDMAPNISGMKAVDQPRSMYLCELSHELARNVLKPGGDLLMKVFNGAGLDEFKKALRQDFNKLIIRKPKASRARSSENYLLARGYNV</sequence>